<dbReference type="GO" id="GO:0017177">
    <property type="term" value="C:glucosidase II complex"/>
    <property type="evidence" value="ECO:0007669"/>
    <property type="project" value="TreeGrafter"/>
</dbReference>
<reference evidence="5" key="1">
    <citation type="submission" date="2015-09" db="EMBL/GenBank/DDBJ databases">
        <title>Scylla olivacea transcriptome.</title>
        <authorList>
            <person name="Ikhwanuddin M."/>
        </authorList>
    </citation>
    <scope>NUCLEOTIDE SEQUENCE</scope>
</reference>
<dbReference type="GO" id="GO:0006491">
    <property type="term" value="P:N-glycan processing"/>
    <property type="evidence" value="ECO:0007669"/>
    <property type="project" value="TreeGrafter"/>
</dbReference>
<protein>
    <recommendedName>
        <fullName evidence="4">Glucosidase II beta subunit N-terminal domain-containing protein</fullName>
    </recommendedName>
</protein>
<keyword evidence="3" id="KW-0812">Transmembrane</keyword>
<dbReference type="PANTHER" id="PTHR12630:SF1">
    <property type="entry name" value="GLUCOSIDASE 2 SUBUNIT BETA"/>
    <property type="match status" value="1"/>
</dbReference>
<keyword evidence="1" id="KW-1015">Disulfide bond</keyword>
<dbReference type="InterPro" id="IPR039794">
    <property type="entry name" value="Gtb1-like"/>
</dbReference>
<proteinExistence type="predicted"/>
<dbReference type="SUPFAM" id="SSF57424">
    <property type="entry name" value="LDL receptor-like module"/>
    <property type="match status" value="1"/>
</dbReference>
<evidence type="ECO:0000256" key="1">
    <source>
        <dbReference type="ARBA" id="ARBA00023157"/>
    </source>
</evidence>
<organism evidence="5">
    <name type="scientific">Scylla olivacea</name>
    <name type="common">Orange mud crab</name>
    <name type="synonym">Cancer olivacea</name>
    <dbReference type="NCBI Taxonomy" id="85551"/>
    <lineage>
        <taxon>Eukaryota</taxon>
        <taxon>Metazoa</taxon>
        <taxon>Ecdysozoa</taxon>
        <taxon>Arthropoda</taxon>
        <taxon>Crustacea</taxon>
        <taxon>Multicrustacea</taxon>
        <taxon>Malacostraca</taxon>
        <taxon>Eumalacostraca</taxon>
        <taxon>Eucarida</taxon>
        <taxon>Decapoda</taxon>
        <taxon>Pleocyemata</taxon>
        <taxon>Brachyura</taxon>
        <taxon>Eubrachyura</taxon>
        <taxon>Portunoidea</taxon>
        <taxon>Portunidae</taxon>
        <taxon>Portuninae</taxon>
        <taxon>Scylla</taxon>
    </lineage>
</organism>
<dbReference type="AlphaFoldDB" id="A0A0P4WJP8"/>
<feature type="transmembrane region" description="Helical" evidence="3">
    <location>
        <begin position="17"/>
        <end position="37"/>
    </location>
</feature>
<keyword evidence="3" id="KW-1133">Transmembrane helix</keyword>
<dbReference type="CDD" id="cd00112">
    <property type="entry name" value="LDLa"/>
    <property type="match status" value="1"/>
</dbReference>
<dbReference type="InterPro" id="IPR036055">
    <property type="entry name" value="LDL_receptor-like_sf"/>
</dbReference>
<dbReference type="InterPro" id="IPR028146">
    <property type="entry name" value="PRKCSH_N"/>
</dbReference>
<dbReference type="PANTHER" id="PTHR12630">
    <property type="entry name" value="N-LINKED OLIGOSACCHARIDE PROCESSING"/>
    <property type="match status" value="1"/>
</dbReference>
<dbReference type="InterPro" id="IPR002172">
    <property type="entry name" value="LDrepeatLR_classA_rpt"/>
</dbReference>
<evidence type="ECO:0000259" key="4">
    <source>
        <dbReference type="Pfam" id="PF12999"/>
    </source>
</evidence>
<evidence type="ECO:0000256" key="3">
    <source>
        <dbReference type="SAM" id="Phobius"/>
    </source>
</evidence>
<name>A0A0P4WJP8_SCYOL</name>
<dbReference type="EMBL" id="GDRN01051715">
    <property type="protein sequence ID" value="JAI66377.1"/>
    <property type="molecule type" value="Transcribed_RNA"/>
</dbReference>
<evidence type="ECO:0000313" key="5">
    <source>
        <dbReference type="EMBL" id="JAI66377.1"/>
    </source>
</evidence>
<keyword evidence="3" id="KW-0472">Membrane</keyword>
<accession>A0A0P4WJP8</accession>
<feature type="region of interest" description="Disordered" evidence="2">
    <location>
        <begin position="84"/>
        <end position="115"/>
    </location>
</feature>
<evidence type="ECO:0000256" key="2">
    <source>
        <dbReference type="SAM" id="MobiDB-lite"/>
    </source>
</evidence>
<dbReference type="Pfam" id="PF12999">
    <property type="entry name" value="PRKCSH-like"/>
    <property type="match status" value="1"/>
</dbReference>
<sequence>MNFSRVLLSLPLRRQTVIGALVMATVLYIVYQFIFVAELTESSKPQKHDDGTQQAARWRHQELMSKKHPKDLRPRKVNEMHDKAGVAAEGNGKGNSGAEGKREAAGKKKNAQNDIQNVKEVKGNQESKLTFRCEKSGKIISVLKLNDNYCDCPEDGSDEPRTNACANGRFTCLKHTKSFPESIPSGWVNDGVCDCCDGSDEWKMKKPEADLPLNLQRRIGRFLSPCPDQCPDAL</sequence>
<dbReference type="Gene3D" id="4.10.400.10">
    <property type="entry name" value="Low-density Lipoprotein Receptor"/>
    <property type="match status" value="1"/>
</dbReference>
<feature type="domain" description="Glucosidase II beta subunit N-terminal" evidence="4">
    <location>
        <begin position="126"/>
        <end position="207"/>
    </location>
</feature>